<dbReference type="GO" id="GO:0005643">
    <property type="term" value="C:nuclear pore"/>
    <property type="evidence" value="ECO:0007669"/>
    <property type="project" value="UniProtKB-ARBA"/>
</dbReference>
<dbReference type="PANTHER" id="PTHR21286:SF0">
    <property type="entry name" value="NUCLEAR PORE COMPLEX PROTEIN NUP160"/>
    <property type="match status" value="1"/>
</dbReference>
<keyword evidence="3" id="KW-1185">Reference proteome</keyword>
<name>A0AA36D1N7_9BILA</name>
<dbReference type="GO" id="GO:0017056">
    <property type="term" value="F:structural constituent of nuclear pore"/>
    <property type="evidence" value="ECO:0007669"/>
    <property type="project" value="TreeGrafter"/>
</dbReference>
<comment type="caution">
    <text evidence="2">The sequence shown here is derived from an EMBL/GenBank/DDBJ whole genome shotgun (WGS) entry which is preliminary data.</text>
</comment>
<feature type="non-terminal residue" evidence="2">
    <location>
        <position position="1042"/>
    </location>
</feature>
<evidence type="ECO:0000313" key="2">
    <source>
        <dbReference type="EMBL" id="CAJ0578440.1"/>
    </source>
</evidence>
<sequence length="1042" mass="117538">MPCFLAGVDAGAQSAFLISQVNTLDIQQIACFTAHSSVQKCDLLDAKFWPKIGDAWHVTALWSDYSSARHTPYRLHHTVIGKARLSTLEDPGYSWRSVSICNSNAMYHTHDATLEKLQEMVYNTDLHNIEVVARAVQVVCQGKTFDARYDWKGLRRFVEMYAQTPEFDERFDRLEGKLTMYKMIVEKCAELEAAVNNPIRIFRIDSPLSSLWGIVRHGALTMVTEAPAPLLKIITRQGFGPSSRQLADLVEYTEIAAASAQEEEDMDDDCAKICETAKAPRDLGRLTTCVEALLKYMEEMAAEQKGNVEERSTFGGAFTDNLLSAILRRRIRAIQSTTHNLSHFFLLVKSKRWDTRQHERFNKLYNQANQLTKSYRLLNDQLTDRILGNDAYMSLCTWVIHFGLPLLCAPNSQFSQSPNMMEGSEDGSSSAAQIARPHDVFLQTAVEGLLSMLIPSNKRLSLLQMIAKAKDYALLKKMIDLVEAADSASSLSTSTPIGVTYFRAIAFSGSGRPDKALAAFEQCIPAALSGDPELAAVLFSPAETAVTSSLLSRFFLRAIELLSNHGHVSQVSCLALQASMHLKNGDGPRYALERIHIILFTQQVDGGEWGMALETIRACQNSDSQRGLLESMVFRLLSLRAWKLICSSIPWREFTNEVACLLFDKASAMSPKESPNIFELLASFYAARFDNYNAANSLYEWAQRLAELPQDPPMYAKRRDILAATSLYLSMNTENRRSYLHARSHKGDYHRKKTQTDEFVFGTGTISTKVSASMEDINEIYNSDELFQSRFVDAERVKREWSILDVRVLLCRELPQCIPPPNDPEALLMLLLELRRFDHARVFACIHGLPVDGVFQMITKAAIEYDCDEDPPTNWVLENPKFVSDRGTCDPWNIVKGHLEAHMQTKNSIVSPLCVVLNTMLEEGYPNVHPWLHKMFMKTDVGSYLVTLSNYTKNRQVLEAIIEYSGEMFKQVKGIDSNVVLPYCALDLVLKRAQEDRDREVMTFYTKAVDSVKSLQSRIQAFEAASKFTQKSQPDSRISFMS</sequence>
<dbReference type="Pfam" id="PF23354">
    <property type="entry name" value="TPR_NUP160_120_M"/>
    <property type="match status" value="1"/>
</dbReference>
<proteinExistence type="predicted"/>
<dbReference type="Proteomes" id="UP001177023">
    <property type="component" value="Unassembled WGS sequence"/>
</dbReference>
<dbReference type="InterPro" id="IPR056535">
    <property type="entry name" value="TPR_NUP160_M"/>
</dbReference>
<evidence type="ECO:0000259" key="1">
    <source>
        <dbReference type="Pfam" id="PF23354"/>
    </source>
</evidence>
<dbReference type="EMBL" id="CATQJA010002653">
    <property type="protein sequence ID" value="CAJ0578440.1"/>
    <property type="molecule type" value="Genomic_DNA"/>
</dbReference>
<evidence type="ECO:0000313" key="3">
    <source>
        <dbReference type="Proteomes" id="UP001177023"/>
    </source>
</evidence>
<dbReference type="Pfam" id="PF23386">
    <property type="entry name" value="NPP-6_helical"/>
    <property type="match status" value="1"/>
</dbReference>
<protein>
    <recommendedName>
        <fullName evidence="1">NUP160 middle TPR domain-containing protein</fullName>
    </recommendedName>
</protein>
<dbReference type="PANTHER" id="PTHR21286">
    <property type="entry name" value="NUCLEAR PORE COMPLEX PROTEIN NUP160"/>
    <property type="match status" value="1"/>
</dbReference>
<dbReference type="InterPro" id="IPR021717">
    <property type="entry name" value="Nucleoporin_Nup160"/>
</dbReference>
<reference evidence="2" key="1">
    <citation type="submission" date="2023-06" db="EMBL/GenBank/DDBJ databases">
        <authorList>
            <person name="Delattre M."/>
        </authorList>
    </citation>
    <scope>NUCLEOTIDE SEQUENCE</scope>
    <source>
        <strain evidence="2">AF72</strain>
    </source>
</reference>
<organism evidence="2 3">
    <name type="scientific">Mesorhabditis spiculigera</name>
    <dbReference type="NCBI Taxonomy" id="96644"/>
    <lineage>
        <taxon>Eukaryota</taxon>
        <taxon>Metazoa</taxon>
        <taxon>Ecdysozoa</taxon>
        <taxon>Nematoda</taxon>
        <taxon>Chromadorea</taxon>
        <taxon>Rhabditida</taxon>
        <taxon>Rhabditina</taxon>
        <taxon>Rhabditomorpha</taxon>
        <taxon>Rhabditoidea</taxon>
        <taxon>Rhabditidae</taxon>
        <taxon>Mesorhabditinae</taxon>
        <taxon>Mesorhabditis</taxon>
    </lineage>
</organism>
<feature type="domain" description="NUP160 middle TPR" evidence="1">
    <location>
        <begin position="455"/>
        <end position="711"/>
    </location>
</feature>
<dbReference type="AlphaFoldDB" id="A0AA36D1N7"/>
<gene>
    <name evidence="2" type="ORF">MSPICULIGERA_LOCUS16698</name>
</gene>
<accession>A0AA36D1N7</accession>